<comment type="similarity">
    <text evidence="6">Belongs to the TRAFAC class myosin-kinesin ATPase superfamily. Myosin family.</text>
</comment>
<dbReference type="Gene3D" id="1.20.120.720">
    <property type="entry name" value="Myosin VI head, motor domain, U50 subdomain"/>
    <property type="match status" value="1"/>
</dbReference>
<dbReference type="CDD" id="cd00124">
    <property type="entry name" value="MYSc"/>
    <property type="match status" value="1"/>
</dbReference>
<evidence type="ECO:0000256" key="5">
    <source>
        <dbReference type="ARBA" id="ARBA00023203"/>
    </source>
</evidence>
<dbReference type="OMA" id="HETHRRM"/>
<keyword evidence="4" id="KW-0505">Motor protein</keyword>
<keyword evidence="5 6" id="KW-0009">Actin-binding</keyword>
<dbReference type="GO" id="GO:0007015">
    <property type="term" value="P:actin filament organization"/>
    <property type="evidence" value="ECO:0007669"/>
    <property type="project" value="TreeGrafter"/>
</dbReference>
<evidence type="ECO:0000313" key="8">
    <source>
        <dbReference type="EMBL" id="ETO28708.1"/>
    </source>
</evidence>
<organism evidence="8 9">
    <name type="scientific">Reticulomyxa filosa</name>
    <dbReference type="NCBI Taxonomy" id="46433"/>
    <lineage>
        <taxon>Eukaryota</taxon>
        <taxon>Sar</taxon>
        <taxon>Rhizaria</taxon>
        <taxon>Retaria</taxon>
        <taxon>Foraminifera</taxon>
        <taxon>Monothalamids</taxon>
        <taxon>Reticulomyxidae</taxon>
        <taxon>Reticulomyxa</taxon>
    </lineage>
</organism>
<keyword evidence="1" id="KW-0547">Nucleotide-binding</keyword>
<dbReference type="Gene3D" id="3.40.850.10">
    <property type="entry name" value="Kinesin motor domain"/>
    <property type="match status" value="1"/>
</dbReference>
<keyword evidence="2" id="KW-0067">ATP-binding</keyword>
<evidence type="ECO:0000259" key="7">
    <source>
        <dbReference type="PROSITE" id="PS51456"/>
    </source>
</evidence>
<dbReference type="Gene3D" id="1.20.58.530">
    <property type="match status" value="1"/>
</dbReference>
<comment type="caution">
    <text evidence="8">The sequence shown here is derived from an EMBL/GenBank/DDBJ whole genome shotgun (WGS) entry which is preliminary data.</text>
</comment>
<dbReference type="GO" id="GO:0016459">
    <property type="term" value="C:myosin complex"/>
    <property type="evidence" value="ECO:0007669"/>
    <property type="project" value="UniProtKB-KW"/>
</dbReference>
<evidence type="ECO:0000256" key="1">
    <source>
        <dbReference type="ARBA" id="ARBA00022741"/>
    </source>
</evidence>
<protein>
    <submittedName>
        <fullName evidence="8">Class VII unconventional myosin</fullName>
    </submittedName>
</protein>
<evidence type="ECO:0000313" key="9">
    <source>
        <dbReference type="Proteomes" id="UP000023152"/>
    </source>
</evidence>
<dbReference type="Proteomes" id="UP000023152">
    <property type="component" value="Unassembled WGS sequence"/>
</dbReference>
<dbReference type="AlphaFoldDB" id="X6NRZ4"/>
<dbReference type="GO" id="GO:0005524">
    <property type="term" value="F:ATP binding"/>
    <property type="evidence" value="ECO:0007669"/>
    <property type="project" value="UniProtKB-KW"/>
</dbReference>
<dbReference type="GO" id="GO:0000146">
    <property type="term" value="F:microfilament motor activity"/>
    <property type="evidence" value="ECO:0007669"/>
    <property type="project" value="TreeGrafter"/>
</dbReference>
<dbReference type="InterPro" id="IPR027417">
    <property type="entry name" value="P-loop_NTPase"/>
</dbReference>
<accession>X6NRZ4</accession>
<dbReference type="Pfam" id="PF00063">
    <property type="entry name" value="Myosin_head"/>
    <property type="match status" value="1"/>
</dbReference>
<sequence length="515" mass="59352">MTEIGLENVEVHWLMQLCAAILWLGNISIESAEKDVGITQKSSSISEQGQEALQIASKLLGLQPQALAQALTNRTFAVGGGTLIGLSKEEAVTNRDSLSKYMYDRMFDWIVHRLNRELLVENASGKQKMSRYQTIGILDIFGFEIFEHNSFEQLCINFTNEKLQQHFDEHTFKMEELLYRREGIQFDSVHYVDNQPILDLIEKKKAGLLSILDEQTRMPKTNDQTTFQAFCQTHKSTVHFKPFVKKDGHFIITHYAGDVSAGFLDKNRDSLQADLIALLGKAQFKFIPILFPDAIDSSKTKKLSLGAQFQEQLSNLMTILHATQPHYIRCIKPNPDKMPNIFVGKLVLEQVCLTIFNIKKKRKAAWYTYNLTYSGVFEAVKIRKSGYPFRKDHKEFWKRYHVIDLTRKYPENRKEACHMILSDMKLNGDVQIGNSMVLYRANEHNAMELKRNLALNETVEFLQRVWRQSNASRLYIEMKRVKALILDALAQRDLQALDDALVEAATVDYDMKLIR</sequence>
<feature type="domain" description="Myosin motor" evidence="7">
    <location>
        <begin position="1"/>
        <end position="452"/>
    </location>
</feature>
<evidence type="ECO:0000256" key="4">
    <source>
        <dbReference type="ARBA" id="ARBA00023175"/>
    </source>
</evidence>
<dbReference type="PANTHER" id="PTHR13140">
    <property type="entry name" value="MYOSIN"/>
    <property type="match status" value="1"/>
</dbReference>
<reference evidence="8 9" key="1">
    <citation type="journal article" date="2013" name="Curr. Biol.">
        <title>The Genome of the Foraminiferan Reticulomyxa filosa.</title>
        <authorList>
            <person name="Glockner G."/>
            <person name="Hulsmann N."/>
            <person name="Schleicher M."/>
            <person name="Noegel A.A."/>
            <person name="Eichinger L."/>
            <person name="Gallinger C."/>
            <person name="Pawlowski J."/>
            <person name="Sierra R."/>
            <person name="Euteneuer U."/>
            <person name="Pillet L."/>
            <person name="Moustafa A."/>
            <person name="Platzer M."/>
            <person name="Groth M."/>
            <person name="Szafranski K."/>
            <person name="Schliwa M."/>
        </authorList>
    </citation>
    <scope>NUCLEOTIDE SEQUENCE [LARGE SCALE GENOMIC DNA]</scope>
</reference>
<dbReference type="SMART" id="SM00242">
    <property type="entry name" value="MYSc"/>
    <property type="match status" value="1"/>
</dbReference>
<dbReference type="PANTHER" id="PTHR13140:SF706">
    <property type="entry name" value="DILUTE CLASS UNCONVENTIONAL MYOSIN, ISOFORM C"/>
    <property type="match status" value="1"/>
</dbReference>
<dbReference type="SUPFAM" id="SSF52540">
    <property type="entry name" value="P-loop containing nucleoside triphosphate hydrolases"/>
    <property type="match status" value="1"/>
</dbReference>
<dbReference type="InterPro" id="IPR001609">
    <property type="entry name" value="Myosin_head_motor_dom-like"/>
</dbReference>
<evidence type="ECO:0000256" key="3">
    <source>
        <dbReference type="ARBA" id="ARBA00023123"/>
    </source>
</evidence>
<gene>
    <name evidence="8" type="ORF">RFI_08418</name>
</gene>
<dbReference type="InterPro" id="IPR036961">
    <property type="entry name" value="Kinesin_motor_dom_sf"/>
</dbReference>
<keyword evidence="9" id="KW-1185">Reference proteome</keyword>
<dbReference type="PROSITE" id="PS51456">
    <property type="entry name" value="MYOSIN_MOTOR"/>
    <property type="match status" value="1"/>
</dbReference>
<dbReference type="PRINTS" id="PR00193">
    <property type="entry name" value="MYOSINHEAVY"/>
</dbReference>
<dbReference type="EMBL" id="ASPP01006517">
    <property type="protein sequence ID" value="ETO28708.1"/>
    <property type="molecule type" value="Genomic_DNA"/>
</dbReference>
<dbReference type="GO" id="GO:0005737">
    <property type="term" value="C:cytoplasm"/>
    <property type="evidence" value="ECO:0007669"/>
    <property type="project" value="TreeGrafter"/>
</dbReference>
<dbReference type="Gene3D" id="1.20.5.4820">
    <property type="match status" value="1"/>
</dbReference>
<dbReference type="OrthoDB" id="6108017at2759"/>
<dbReference type="GO" id="GO:0016020">
    <property type="term" value="C:membrane"/>
    <property type="evidence" value="ECO:0007669"/>
    <property type="project" value="TreeGrafter"/>
</dbReference>
<keyword evidence="3 6" id="KW-0518">Myosin</keyword>
<name>X6NRZ4_RETFI</name>
<proteinExistence type="inferred from homology"/>
<evidence type="ECO:0000256" key="6">
    <source>
        <dbReference type="PROSITE-ProRule" id="PRU00782"/>
    </source>
</evidence>
<comment type="caution">
    <text evidence="6">Lacks conserved residue(s) required for the propagation of feature annotation.</text>
</comment>
<dbReference type="GO" id="GO:0051015">
    <property type="term" value="F:actin filament binding"/>
    <property type="evidence" value="ECO:0007669"/>
    <property type="project" value="TreeGrafter"/>
</dbReference>
<evidence type="ECO:0000256" key="2">
    <source>
        <dbReference type="ARBA" id="ARBA00022840"/>
    </source>
</evidence>